<dbReference type="NCBIfam" id="NF000840">
    <property type="entry name" value="PRK00071.1-3"/>
    <property type="match status" value="1"/>
</dbReference>
<dbReference type="CDD" id="cd02165">
    <property type="entry name" value="NMNAT"/>
    <property type="match status" value="1"/>
</dbReference>
<dbReference type="InterPro" id="IPR014729">
    <property type="entry name" value="Rossmann-like_a/b/a_fold"/>
</dbReference>
<comment type="catalytic activity">
    <reaction evidence="9 10">
        <text>nicotinate beta-D-ribonucleotide + ATP + H(+) = deamido-NAD(+) + diphosphate</text>
        <dbReference type="Rhea" id="RHEA:22860"/>
        <dbReference type="ChEBI" id="CHEBI:15378"/>
        <dbReference type="ChEBI" id="CHEBI:30616"/>
        <dbReference type="ChEBI" id="CHEBI:33019"/>
        <dbReference type="ChEBI" id="CHEBI:57502"/>
        <dbReference type="ChEBI" id="CHEBI:58437"/>
        <dbReference type="EC" id="2.7.7.18"/>
    </reaction>
</comment>
<protein>
    <recommendedName>
        <fullName evidence="10">Probable nicotinate-nucleotide adenylyltransferase</fullName>
        <ecNumber evidence="10">2.7.7.18</ecNumber>
    </recommendedName>
    <alternativeName>
        <fullName evidence="10">Deamido-NAD(+) diphosphorylase</fullName>
    </alternativeName>
    <alternativeName>
        <fullName evidence="10">Deamido-NAD(+) pyrophosphorylase</fullName>
    </alternativeName>
    <alternativeName>
        <fullName evidence="10">Nicotinate mononucleotide adenylyltransferase</fullName>
        <shortName evidence="10">NaMN adenylyltransferase</shortName>
    </alternativeName>
</protein>
<evidence type="ECO:0000313" key="13">
    <source>
        <dbReference type="Proteomes" id="UP001596147"/>
    </source>
</evidence>
<comment type="pathway">
    <text evidence="2 10">Cofactor biosynthesis; NAD(+) biosynthesis; deamido-NAD(+) from nicotinate D-ribonucleotide: step 1/1.</text>
</comment>
<proteinExistence type="inferred from homology"/>
<dbReference type="EMBL" id="JBHSMC010000029">
    <property type="protein sequence ID" value="MFC5466668.1"/>
    <property type="molecule type" value="Genomic_DNA"/>
</dbReference>
<dbReference type="InterPro" id="IPR004821">
    <property type="entry name" value="Cyt_trans-like"/>
</dbReference>
<keyword evidence="6 10" id="KW-0547">Nucleotide-binding</keyword>
<evidence type="ECO:0000256" key="1">
    <source>
        <dbReference type="ARBA" id="ARBA00002324"/>
    </source>
</evidence>
<evidence type="ECO:0000256" key="7">
    <source>
        <dbReference type="ARBA" id="ARBA00022840"/>
    </source>
</evidence>
<dbReference type="Proteomes" id="UP001596147">
    <property type="component" value="Unassembled WGS sequence"/>
</dbReference>
<evidence type="ECO:0000256" key="5">
    <source>
        <dbReference type="ARBA" id="ARBA00022695"/>
    </source>
</evidence>
<evidence type="ECO:0000256" key="9">
    <source>
        <dbReference type="ARBA" id="ARBA00048721"/>
    </source>
</evidence>
<dbReference type="NCBIfam" id="TIGR00125">
    <property type="entry name" value="cyt_tran_rel"/>
    <property type="match status" value="1"/>
</dbReference>
<feature type="domain" description="Cytidyltransferase-like" evidence="11">
    <location>
        <begin position="7"/>
        <end position="162"/>
    </location>
</feature>
<dbReference type="NCBIfam" id="TIGR00482">
    <property type="entry name" value="nicotinate (nicotinamide) nucleotide adenylyltransferase"/>
    <property type="match status" value="1"/>
</dbReference>
<keyword evidence="4 10" id="KW-0808">Transferase</keyword>
<dbReference type="InterPro" id="IPR005248">
    <property type="entry name" value="NadD/NMNAT"/>
</dbReference>
<evidence type="ECO:0000256" key="4">
    <source>
        <dbReference type="ARBA" id="ARBA00022679"/>
    </source>
</evidence>
<dbReference type="NCBIfam" id="NF000841">
    <property type="entry name" value="PRK00071.1-4"/>
    <property type="match status" value="1"/>
</dbReference>
<comment type="caution">
    <text evidence="12">The sequence shown here is derived from an EMBL/GenBank/DDBJ whole genome shotgun (WGS) entry which is preliminary data.</text>
</comment>
<organism evidence="12 13">
    <name type="scientific">Lederbergia graminis</name>
    <dbReference type="NCBI Taxonomy" id="735518"/>
    <lineage>
        <taxon>Bacteria</taxon>
        <taxon>Bacillati</taxon>
        <taxon>Bacillota</taxon>
        <taxon>Bacilli</taxon>
        <taxon>Bacillales</taxon>
        <taxon>Bacillaceae</taxon>
        <taxon>Lederbergia</taxon>
    </lineage>
</organism>
<evidence type="ECO:0000256" key="8">
    <source>
        <dbReference type="ARBA" id="ARBA00023027"/>
    </source>
</evidence>
<accession>A0ABW0LLT7</accession>
<dbReference type="Pfam" id="PF01467">
    <property type="entry name" value="CTP_transf_like"/>
    <property type="match status" value="1"/>
</dbReference>
<keyword evidence="8 10" id="KW-0520">NAD</keyword>
<keyword evidence="7 10" id="KW-0067">ATP-binding</keyword>
<evidence type="ECO:0000259" key="11">
    <source>
        <dbReference type="Pfam" id="PF01467"/>
    </source>
</evidence>
<keyword evidence="5 10" id="KW-0548">Nucleotidyltransferase</keyword>
<dbReference type="PANTHER" id="PTHR39321:SF3">
    <property type="entry name" value="PHOSPHOPANTETHEINE ADENYLYLTRANSFERASE"/>
    <property type="match status" value="1"/>
</dbReference>
<name>A0ABW0LLT7_9BACI</name>
<reference evidence="13" key="1">
    <citation type="journal article" date="2019" name="Int. J. Syst. Evol. Microbiol.">
        <title>The Global Catalogue of Microorganisms (GCM) 10K type strain sequencing project: providing services to taxonomists for standard genome sequencing and annotation.</title>
        <authorList>
            <consortium name="The Broad Institute Genomics Platform"/>
            <consortium name="The Broad Institute Genome Sequencing Center for Infectious Disease"/>
            <person name="Wu L."/>
            <person name="Ma J."/>
        </authorList>
    </citation>
    <scope>NUCLEOTIDE SEQUENCE [LARGE SCALE GENOMIC DNA]</scope>
    <source>
        <strain evidence="13">CGMCC 1.12237</strain>
    </source>
</reference>
<evidence type="ECO:0000256" key="10">
    <source>
        <dbReference type="HAMAP-Rule" id="MF_00244"/>
    </source>
</evidence>
<evidence type="ECO:0000256" key="3">
    <source>
        <dbReference type="ARBA" id="ARBA00022642"/>
    </source>
</evidence>
<evidence type="ECO:0000256" key="6">
    <source>
        <dbReference type="ARBA" id="ARBA00022741"/>
    </source>
</evidence>
<evidence type="ECO:0000313" key="12">
    <source>
        <dbReference type="EMBL" id="MFC5466668.1"/>
    </source>
</evidence>
<comment type="function">
    <text evidence="1 10">Catalyzes the reversible adenylation of nicotinate mononucleotide (NaMN) to nicotinic acid adenine dinucleotide (NaAD).</text>
</comment>
<dbReference type="EC" id="2.7.7.18" evidence="10"/>
<dbReference type="PANTHER" id="PTHR39321">
    <property type="entry name" value="NICOTINATE-NUCLEOTIDE ADENYLYLTRANSFERASE-RELATED"/>
    <property type="match status" value="1"/>
</dbReference>
<dbReference type="GO" id="GO:0004515">
    <property type="term" value="F:nicotinate-nucleotide adenylyltransferase activity"/>
    <property type="evidence" value="ECO:0007669"/>
    <property type="project" value="UniProtKB-EC"/>
</dbReference>
<dbReference type="HAMAP" id="MF_00244">
    <property type="entry name" value="NaMN_adenylyltr"/>
    <property type="match status" value="1"/>
</dbReference>
<dbReference type="Gene3D" id="3.40.50.620">
    <property type="entry name" value="HUPs"/>
    <property type="match status" value="1"/>
</dbReference>
<dbReference type="SUPFAM" id="SSF52374">
    <property type="entry name" value="Nucleotidylyl transferase"/>
    <property type="match status" value="1"/>
</dbReference>
<keyword evidence="13" id="KW-1185">Reference proteome</keyword>
<sequence>MTKRVGILGGTFDPPHFGHLIIANEVLQQLNLDEIQFLPNYKPPHKLKASSTTAEQRVEMLKIAIKNNQSFSIETIEIERKGTSYTFDTMSELKRRNPEVDYYFIIGADMVESLSKWYKIDDLSQMVQFVGVSRPGYLLKSEYPIITIEVPLIEISSSSIRNKCEDGKSVQYFLPDKVIRYMKENHLYGL</sequence>
<dbReference type="RefSeq" id="WP_144920365.1">
    <property type="nucleotide sequence ID" value="NZ_JBHSMC010000029.1"/>
</dbReference>
<evidence type="ECO:0000256" key="2">
    <source>
        <dbReference type="ARBA" id="ARBA00005019"/>
    </source>
</evidence>
<comment type="similarity">
    <text evidence="10">Belongs to the NadD family.</text>
</comment>
<keyword evidence="3 10" id="KW-0662">Pyridine nucleotide biosynthesis</keyword>
<gene>
    <name evidence="10" type="primary">nadD</name>
    <name evidence="12" type="ORF">ACFPM4_18240</name>
</gene>